<dbReference type="InterPro" id="IPR024829">
    <property type="entry name" value="IEX-1"/>
</dbReference>
<keyword evidence="3" id="KW-1185">Reference proteome</keyword>
<name>A0A8C8T127_9SAUR</name>
<evidence type="ECO:0000313" key="2">
    <source>
        <dbReference type="Ensembl" id="ENSPCEP00000026760.1"/>
    </source>
</evidence>
<feature type="region of interest" description="Disordered" evidence="1">
    <location>
        <begin position="1"/>
        <end position="25"/>
    </location>
</feature>
<evidence type="ECO:0000313" key="3">
    <source>
        <dbReference type="Proteomes" id="UP000694393"/>
    </source>
</evidence>
<evidence type="ECO:0000256" key="1">
    <source>
        <dbReference type="SAM" id="MobiDB-lite"/>
    </source>
</evidence>
<dbReference type="Ensembl" id="ENSPCET00000027655.1">
    <property type="protein sequence ID" value="ENSPCEP00000026760.1"/>
    <property type="gene ID" value="ENSPCEG00000020036.1"/>
</dbReference>
<protein>
    <recommendedName>
        <fullName evidence="4">Radiation-inducible immediate-early gene IEX-1</fullName>
    </recommendedName>
</protein>
<dbReference type="GO" id="GO:0043066">
    <property type="term" value="P:negative regulation of apoptotic process"/>
    <property type="evidence" value="ECO:0007669"/>
    <property type="project" value="InterPro"/>
</dbReference>
<proteinExistence type="predicted"/>
<feature type="compositionally biased region" description="Polar residues" evidence="1">
    <location>
        <begin position="1"/>
        <end position="13"/>
    </location>
</feature>
<evidence type="ECO:0008006" key="4">
    <source>
        <dbReference type="Google" id="ProtNLM"/>
    </source>
</evidence>
<sequence length="154" mass="17502">MLSFTGENLSSRTRLGESTPKKVAKTEAEKFSGFLAKRNRKPRRVLYPPQVRRYLPRQETDSVKRWLLFLAVVIIIQIFTEDPEQDRVGGGKDLSEHQPWFSATVDVSLCLQYKPVSSLRQVIPLNPSHFSMGLFLNSHRPLCCISAGLCSPKE</sequence>
<reference evidence="2" key="2">
    <citation type="submission" date="2025-09" db="UniProtKB">
        <authorList>
            <consortium name="Ensembl"/>
        </authorList>
    </citation>
    <scope>IDENTIFICATION</scope>
</reference>
<dbReference type="PANTHER" id="PTHR16915:SF0">
    <property type="entry name" value="RADIATION-INDUCIBLE IMMEDIATE-EARLY GENE IEX-1"/>
    <property type="match status" value="1"/>
</dbReference>
<organism evidence="2 3">
    <name type="scientific">Pelusios castaneus</name>
    <name type="common">West African mud turtle</name>
    <dbReference type="NCBI Taxonomy" id="367368"/>
    <lineage>
        <taxon>Eukaryota</taxon>
        <taxon>Metazoa</taxon>
        <taxon>Chordata</taxon>
        <taxon>Craniata</taxon>
        <taxon>Vertebrata</taxon>
        <taxon>Euteleostomi</taxon>
        <taxon>Archelosauria</taxon>
        <taxon>Testudinata</taxon>
        <taxon>Testudines</taxon>
        <taxon>Pleurodira</taxon>
        <taxon>Pelomedusidae</taxon>
        <taxon>Pelusios</taxon>
    </lineage>
</organism>
<accession>A0A8C8T127</accession>
<reference evidence="2" key="1">
    <citation type="submission" date="2025-08" db="UniProtKB">
        <authorList>
            <consortium name="Ensembl"/>
        </authorList>
    </citation>
    <scope>IDENTIFICATION</scope>
</reference>
<dbReference type="AlphaFoldDB" id="A0A8C8T127"/>
<dbReference type="PANTHER" id="PTHR16915">
    <property type="entry name" value="IMMEDIATE EARLY RESPONSE 3"/>
    <property type="match status" value="1"/>
</dbReference>
<dbReference type="Proteomes" id="UP000694393">
    <property type="component" value="Unplaced"/>
</dbReference>